<dbReference type="AlphaFoldDB" id="A0A1C7NNU7"/>
<feature type="transmembrane region" description="Helical" evidence="5">
    <location>
        <begin position="156"/>
        <end position="176"/>
    </location>
</feature>
<dbReference type="STRING" id="101091.A0A1C7NNU7"/>
<dbReference type="EMBL" id="LUGH01000033">
    <property type="protein sequence ID" value="OBZ90791.1"/>
    <property type="molecule type" value="Genomic_DNA"/>
</dbReference>
<feature type="transmembrane region" description="Helical" evidence="5">
    <location>
        <begin position="79"/>
        <end position="101"/>
    </location>
</feature>
<evidence type="ECO:0000256" key="5">
    <source>
        <dbReference type="SAM" id="Phobius"/>
    </source>
</evidence>
<dbReference type="Proteomes" id="UP000093000">
    <property type="component" value="Unassembled WGS sequence"/>
</dbReference>
<dbReference type="OrthoDB" id="191139at2759"/>
<dbReference type="PANTHER" id="PTHR31794:SF2">
    <property type="entry name" value="AUXIN EFFLUX TRANSPORTER FAMILY PROTEIN (EUROFUNG)"/>
    <property type="match status" value="1"/>
</dbReference>
<keyword evidence="2 5" id="KW-0812">Transmembrane</keyword>
<organism evidence="6 7">
    <name type="scientific">Choanephora cucurbitarum</name>
    <dbReference type="NCBI Taxonomy" id="101091"/>
    <lineage>
        <taxon>Eukaryota</taxon>
        <taxon>Fungi</taxon>
        <taxon>Fungi incertae sedis</taxon>
        <taxon>Mucoromycota</taxon>
        <taxon>Mucoromycotina</taxon>
        <taxon>Mucoromycetes</taxon>
        <taxon>Mucorales</taxon>
        <taxon>Mucorineae</taxon>
        <taxon>Choanephoraceae</taxon>
        <taxon>Choanephoroideae</taxon>
        <taxon>Choanephora</taxon>
    </lineage>
</organism>
<evidence type="ECO:0000256" key="3">
    <source>
        <dbReference type="ARBA" id="ARBA00022989"/>
    </source>
</evidence>
<dbReference type="GO" id="GO:0005783">
    <property type="term" value="C:endoplasmic reticulum"/>
    <property type="evidence" value="ECO:0007669"/>
    <property type="project" value="TreeGrafter"/>
</dbReference>
<keyword evidence="3 5" id="KW-1133">Transmembrane helix</keyword>
<evidence type="ECO:0000256" key="4">
    <source>
        <dbReference type="ARBA" id="ARBA00023136"/>
    </source>
</evidence>
<keyword evidence="4 5" id="KW-0472">Membrane</keyword>
<comment type="subcellular location">
    <subcellularLocation>
        <location evidence="1">Membrane</location>
        <topology evidence="1">Multi-pass membrane protein</topology>
    </subcellularLocation>
</comment>
<comment type="caution">
    <text evidence="6">The sequence shown here is derived from an EMBL/GenBank/DDBJ whole genome shotgun (WGS) entry which is preliminary data.</text>
</comment>
<feature type="transmembrane region" description="Helical" evidence="5">
    <location>
        <begin position="113"/>
        <end position="136"/>
    </location>
</feature>
<dbReference type="FunCoup" id="A0A1C7NNU7">
    <property type="interactions" value="36"/>
</dbReference>
<feature type="transmembrane region" description="Helical" evidence="5">
    <location>
        <begin position="13"/>
        <end position="41"/>
    </location>
</feature>
<evidence type="ECO:0000256" key="1">
    <source>
        <dbReference type="ARBA" id="ARBA00004141"/>
    </source>
</evidence>
<dbReference type="GO" id="GO:0016020">
    <property type="term" value="C:membrane"/>
    <property type="evidence" value="ECO:0007669"/>
    <property type="project" value="UniProtKB-SubCell"/>
</dbReference>
<protein>
    <submittedName>
        <fullName evidence="6">Putative transporter C5D6.04</fullName>
    </submittedName>
</protein>
<accession>A0A1C7NNU7</accession>
<evidence type="ECO:0000256" key="2">
    <source>
        <dbReference type="ARBA" id="ARBA00022692"/>
    </source>
</evidence>
<feature type="transmembrane region" description="Helical" evidence="5">
    <location>
        <begin position="53"/>
        <end position="73"/>
    </location>
</feature>
<dbReference type="PANTHER" id="PTHR31794">
    <property type="entry name" value="AUXIN EFFLUX TRANSPORTER FAMILY PROTEIN (EUROFUNG)"/>
    <property type="match status" value="1"/>
</dbReference>
<feature type="transmembrane region" description="Helical" evidence="5">
    <location>
        <begin position="332"/>
        <end position="354"/>
    </location>
</feature>
<evidence type="ECO:0000313" key="6">
    <source>
        <dbReference type="EMBL" id="OBZ90791.1"/>
    </source>
</evidence>
<sequence length="429" mass="47946">MLELILASLQVDYAFVVAFCISIIQVMVIVFIGAVLSKLGYMDNDKQKWLSKLNLTFFTPCLLFSNIASVISVERLIDFWSIPVFYVLFVSISWTLSYIACSLFRVENHHKRFVSACVMFSNANSLPVAIIASLAVSEAGKKLYWDSDDSQSSISARGISYVLFFGLFGNILRWSYGYNLLQQKNEEEDNSSVETLRNSQDEESALSERFNRQCYGSTSSSSSGSHDTMVSDHSAKLSDASVSLKSRLLKLLQSIQQCMSPPLYAALLALFVGLIPSVKHVFYKGFLHQSFTRAIDSCGKVSVPLVLVCLGAQLKHIQETQPSQDKRYRKPVFLSIFVRMILVPLCVLPLVFSFHKWGGVFSKLAEDPIFIVSMVIVGCTPTAINLAQITQVNGAFEQEMLSVLFWSYGIFCIPICTLVVFLALWMVST</sequence>
<dbReference type="InterPro" id="IPR004776">
    <property type="entry name" value="Mem_transp_PIN-like"/>
</dbReference>
<feature type="transmembrane region" description="Helical" evidence="5">
    <location>
        <begin position="401"/>
        <end position="427"/>
    </location>
</feature>
<reference evidence="6 7" key="1">
    <citation type="submission" date="2016-03" db="EMBL/GenBank/DDBJ databases">
        <title>Choanephora cucurbitarum.</title>
        <authorList>
            <person name="Min B."/>
            <person name="Park H."/>
            <person name="Park J.-H."/>
            <person name="Shin H.-D."/>
            <person name="Choi I.-G."/>
        </authorList>
    </citation>
    <scope>NUCLEOTIDE SEQUENCE [LARGE SCALE GENOMIC DNA]</scope>
    <source>
        <strain evidence="6 7">KUS-F28377</strain>
    </source>
</reference>
<feature type="transmembrane region" description="Helical" evidence="5">
    <location>
        <begin position="369"/>
        <end position="389"/>
    </location>
</feature>
<gene>
    <name evidence="6" type="ORF">A0J61_01135</name>
</gene>
<dbReference type="GO" id="GO:0055085">
    <property type="term" value="P:transmembrane transport"/>
    <property type="evidence" value="ECO:0007669"/>
    <property type="project" value="InterPro"/>
</dbReference>
<evidence type="ECO:0000313" key="7">
    <source>
        <dbReference type="Proteomes" id="UP000093000"/>
    </source>
</evidence>
<dbReference type="Pfam" id="PF03547">
    <property type="entry name" value="Mem_trans"/>
    <property type="match status" value="1"/>
</dbReference>
<name>A0A1C7NNU7_9FUNG</name>
<dbReference type="InParanoid" id="A0A1C7NNU7"/>
<keyword evidence="7" id="KW-1185">Reference proteome</keyword>
<proteinExistence type="predicted"/>